<evidence type="ECO:0000313" key="9">
    <source>
        <dbReference type="EMBL" id="JAQ08514.1"/>
    </source>
</evidence>
<feature type="transmembrane region" description="Helical" evidence="3">
    <location>
        <begin position="1098"/>
        <end position="1121"/>
    </location>
</feature>
<dbReference type="InterPro" id="IPR003598">
    <property type="entry name" value="Ig_sub2"/>
</dbReference>
<feature type="transmembrane region" description="Helical" evidence="3">
    <location>
        <begin position="989"/>
        <end position="1008"/>
    </location>
</feature>
<dbReference type="InterPro" id="IPR000859">
    <property type="entry name" value="CUB_dom"/>
</dbReference>
<protein>
    <submittedName>
        <fullName evidence="9">Receptor-type tyrosine-protein phosphatase S</fullName>
    </submittedName>
</protein>
<feature type="transmembrane region" description="Helical" evidence="3">
    <location>
        <begin position="1060"/>
        <end position="1078"/>
    </location>
</feature>
<dbReference type="InterPro" id="IPR013783">
    <property type="entry name" value="Ig-like_fold"/>
</dbReference>
<sequence>MLLAVLRVLLAASLAASSAGVDDGCGGVLTSRAGTIQTPDFPRPFDVPISCRWVVDSSSVPEETTIVVYLTQLFVTSGLRFTEYTYYEPESSFQLNPRLIYEVSEDDVITTKWVLTRTSYFVIEFNLERLEGNHLRVLDDLLDVYGFNITYEMRSEPSTSAGAGVSPEPRNDSCSVLTCSLAGNCYVSQDYSTFWCKCFKGFHGPGCMLGPLCQENSLLCRNGATCRHVGMSAMCECLPGYTGPHCEVPLDLSECEPGKDSEDCSSKCRYDGRLENACVCDPHSKVSPDRWRYELGLRIGNVSTLSIQHPGHTLFNFLEKQISRYIRGISLSRMEELKVLSINESGDVVFHFFGSGHDKNRVREAGVKLIERGHLGDITLLPSEPSFLLEPALHLNSVLISKKDRREGDVRIGDQVILSCVAQGTSFMEFTWFKDGDPINVSKSTGELWTKIMPKDAKDEYSAYLGIESVTPWDEGRYTCQIVDWGVQECKSVYLEVVQAPSVQILPMSASLQKGENIDLKCVSANELIRPDGEQIGYSWTRDAGLFRLNLGQEVWEDLKPGGSILRVHNIQKSTTYTCMAHTSASTQAKQSVRIEVVNHTTMAMCRGQTYLDVKWGITAPGSTSLAECPNGYYGVAKRQCLISEPGTAYWQRPDFSRCISDKFDMVIADFRILARGYLKTSVENCLATLLAWLETRTEGMYPGEGEPVIELAKDVLNYLNRTESWTELVQSSSNFYKSVDLLLLQPNSIVNELRVRDLQVLLNRWSLLLADHHNGSSAHFAYVTFVVDIFNVFDDARFIYYIPTPSNHYPAWYSAKVKVHIVSQFPEVKNTSCIAVVNFRNISKFLPNRSTQKTIDGGEVIYEIQSNVISISVSSHLKVHVDLEVPLHVVREGWNVTCAVAPSLEATWDFSACNYAVKQPNSSQCVCQWPGVYSALLTKQSKASINGFGKHARPSSIVLIGCTCCLVQCLLAFVLLLLRWFHRKTCLLFLKLQCCASVAATMCIFIYCARFPPSPYGFPSLNILTEILVLLGLTSHLSKLLVIYTEVVQLPNVHNIKKTVFGITTGVTTLGVLSSLLAHKLTGGELKSWWLPFDSAIFFIFTACGILIVVLFVFLFGNLLHRLRFLLCIQDEKTTVTINRRIGLLKRTGFLFVSMICMTTSSILYVNVPTKTNHYAFSIICAIFGFVIFLCYVLHSESSLNMKLLKQFKIYNSKDHDYSSESENNLFNFFTKQDAEVESDCAPPCLKSPGIAMTELTPVIEKPFIKPKMVTFNGEPVLGDKQEPDEVDLEVYPNSPRKFSKGVSFLANDKNSQLEPMMQIDNIKFEMNPIPDVLTTRVSVETDSVLTDLCAETIATKSPPLVELKTPDGGALEAEAITIPAICISEAKPNSQSKNEALPTIEEAEDGEEKDVLDRITHDLDYLLNRTDEEPAAFQRPKKHVTICEGPKTSQSSGYGKTVL</sequence>
<feature type="signal peptide" evidence="4">
    <location>
        <begin position="1"/>
        <end position="20"/>
    </location>
</feature>
<dbReference type="InterPro" id="IPR003599">
    <property type="entry name" value="Ig_sub"/>
</dbReference>
<dbReference type="Gene3D" id="2.10.25.10">
    <property type="entry name" value="Laminin"/>
    <property type="match status" value="1"/>
</dbReference>
<dbReference type="SUPFAM" id="SSF48726">
    <property type="entry name" value="Immunoglobulin"/>
    <property type="match status" value="2"/>
</dbReference>
<feature type="domain" description="CUB" evidence="5">
    <location>
        <begin position="25"/>
        <end position="154"/>
    </location>
</feature>
<dbReference type="Gene3D" id="4.10.1240.10">
    <property type="entry name" value="GPCR, family 2, extracellular hormone receptor domain"/>
    <property type="match status" value="1"/>
</dbReference>
<dbReference type="InterPro" id="IPR036445">
    <property type="entry name" value="GPCR_2_extracell_dom_sf"/>
</dbReference>
<gene>
    <name evidence="9" type="primary">Ptprs_1</name>
    <name evidence="9" type="ORF">g.90285</name>
</gene>
<dbReference type="InterPro" id="IPR001879">
    <property type="entry name" value="GPCR_2_extracellular_dom"/>
</dbReference>
<keyword evidence="1 2" id="KW-1015">Disulfide bond</keyword>
<dbReference type="SMART" id="SM00008">
    <property type="entry name" value="HormR"/>
    <property type="match status" value="1"/>
</dbReference>
<evidence type="ECO:0000256" key="1">
    <source>
        <dbReference type="ARBA" id="ARBA00023157"/>
    </source>
</evidence>
<dbReference type="SMART" id="SM00409">
    <property type="entry name" value="IG"/>
    <property type="match status" value="2"/>
</dbReference>
<dbReference type="Gene3D" id="2.60.120.290">
    <property type="entry name" value="Spermadhesin, CUB domain"/>
    <property type="match status" value="1"/>
</dbReference>
<dbReference type="PROSITE" id="PS50227">
    <property type="entry name" value="G_PROTEIN_RECEP_F2_3"/>
    <property type="match status" value="1"/>
</dbReference>
<dbReference type="InterPro" id="IPR007110">
    <property type="entry name" value="Ig-like_dom"/>
</dbReference>
<dbReference type="SMART" id="SM00408">
    <property type="entry name" value="IGc2"/>
    <property type="match status" value="1"/>
</dbReference>
<dbReference type="CDD" id="cd00096">
    <property type="entry name" value="Ig"/>
    <property type="match status" value="1"/>
</dbReference>
<dbReference type="PANTHER" id="PTHR45813">
    <property type="entry name" value="IG-LIKE DOMAIN-CONTAINING PROTEIN"/>
    <property type="match status" value="1"/>
</dbReference>
<evidence type="ECO:0000256" key="4">
    <source>
        <dbReference type="SAM" id="SignalP"/>
    </source>
</evidence>
<dbReference type="Gene3D" id="2.60.40.10">
    <property type="entry name" value="Immunoglobulins"/>
    <property type="match status" value="2"/>
</dbReference>
<feature type="domain" description="EGF-like" evidence="6">
    <location>
        <begin position="170"/>
        <end position="208"/>
    </location>
</feature>
<dbReference type="PANTHER" id="PTHR45813:SF8">
    <property type="entry name" value="IG-LIKE DOMAIN-CONTAINING PROTEIN"/>
    <property type="match status" value="1"/>
</dbReference>
<dbReference type="InterPro" id="IPR051587">
    <property type="entry name" value="Adhesion_GPCR"/>
</dbReference>
<dbReference type="SUPFAM" id="SSF49854">
    <property type="entry name" value="Spermadhesin, CUB domain"/>
    <property type="match status" value="1"/>
</dbReference>
<feature type="domain" description="Ig-like" evidence="8">
    <location>
        <begin position="501"/>
        <end position="596"/>
    </location>
</feature>
<feature type="domain" description="Ig-like" evidence="8">
    <location>
        <begin position="385"/>
        <end position="482"/>
    </location>
</feature>
<dbReference type="GO" id="GO:0004930">
    <property type="term" value="F:G protein-coupled receptor activity"/>
    <property type="evidence" value="ECO:0007669"/>
    <property type="project" value="InterPro"/>
</dbReference>
<dbReference type="PROSITE" id="PS50026">
    <property type="entry name" value="EGF_3"/>
    <property type="match status" value="2"/>
</dbReference>
<reference evidence="9" key="1">
    <citation type="journal article" date="2016" name="Gigascience">
        <title>De novo construction of an expanded transcriptome assembly for the western tarnished plant bug, Lygus hesperus.</title>
        <authorList>
            <person name="Tassone E.E."/>
            <person name="Geib S.M."/>
            <person name="Hall B."/>
            <person name="Fabrick J.A."/>
            <person name="Brent C.S."/>
            <person name="Hull J.J."/>
        </authorList>
    </citation>
    <scope>NUCLEOTIDE SEQUENCE</scope>
</reference>
<feature type="chain" id="PRO_5007527267" evidence="4">
    <location>
        <begin position="21"/>
        <end position="1461"/>
    </location>
</feature>
<evidence type="ECO:0000259" key="6">
    <source>
        <dbReference type="PROSITE" id="PS50026"/>
    </source>
</evidence>
<comment type="caution">
    <text evidence="2">Lacks conserved residue(s) required for the propagation of feature annotation.</text>
</comment>
<evidence type="ECO:0000259" key="5">
    <source>
        <dbReference type="PROSITE" id="PS01180"/>
    </source>
</evidence>
<dbReference type="CDD" id="cd00054">
    <property type="entry name" value="EGF_CA"/>
    <property type="match status" value="1"/>
</dbReference>
<evidence type="ECO:0000256" key="2">
    <source>
        <dbReference type="PROSITE-ProRule" id="PRU00076"/>
    </source>
</evidence>
<feature type="disulfide bond" evidence="2">
    <location>
        <begin position="237"/>
        <end position="246"/>
    </location>
</feature>
<dbReference type="SMART" id="SM00181">
    <property type="entry name" value="EGF"/>
    <property type="match status" value="2"/>
</dbReference>
<dbReference type="PROSITE" id="PS00022">
    <property type="entry name" value="EGF_1"/>
    <property type="match status" value="2"/>
</dbReference>
<name>A0A146LK95_LYGHE</name>
<keyword evidence="2" id="KW-0245">EGF-like domain</keyword>
<dbReference type="PROSITE" id="PS01180">
    <property type="entry name" value="CUB"/>
    <property type="match status" value="1"/>
</dbReference>
<feature type="disulfide bond" evidence="2">
    <location>
        <begin position="198"/>
        <end position="207"/>
    </location>
</feature>
<dbReference type="SUPFAM" id="SSF57196">
    <property type="entry name" value="EGF/Laminin"/>
    <property type="match status" value="1"/>
</dbReference>
<feature type="transmembrane region" description="Helical" evidence="3">
    <location>
        <begin position="1028"/>
        <end position="1048"/>
    </location>
</feature>
<keyword evidence="9" id="KW-0675">Receptor</keyword>
<dbReference type="EMBL" id="GDHC01010115">
    <property type="protein sequence ID" value="JAQ08514.1"/>
    <property type="molecule type" value="Transcribed_RNA"/>
</dbReference>
<dbReference type="PROSITE" id="PS01186">
    <property type="entry name" value="EGF_2"/>
    <property type="match status" value="2"/>
</dbReference>
<feature type="transmembrane region" description="Helical" evidence="3">
    <location>
        <begin position="958"/>
        <end position="982"/>
    </location>
</feature>
<feature type="domain" description="G-protein coupled receptors family 2 profile 1" evidence="7">
    <location>
        <begin position="578"/>
        <end position="663"/>
    </location>
</feature>
<accession>A0A146LK95</accession>
<dbReference type="PROSITE" id="PS50835">
    <property type="entry name" value="IG_LIKE"/>
    <property type="match status" value="2"/>
</dbReference>
<feature type="disulfide bond" evidence="2">
    <location>
        <begin position="179"/>
        <end position="196"/>
    </location>
</feature>
<evidence type="ECO:0000259" key="7">
    <source>
        <dbReference type="PROSITE" id="PS50227"/>
    </source>
</evidence>
<evidence type="ECO:0000259" key="8">
    <source>
        <dbReference type="PROSITE" id="PS50835"/>
    </source>
</evidence>
<keyword evidence="4" id="KW-0732">Signal</keyword>
<evidence type="ECO:0000256" key="3">
    <source>
        <dbReference type="SAM" id="Phobius"/>
    </source>
</evidence>
<dbReference type="InterPro" id="IPR036179">
    <property type="entry name" value="Ig-like_dom_sf"/>
</dbReference>
<keyword evidence="3" id="KW-1133">Transmembrane helix</keyword>
<dbReference type="InterPro" id="IPR035914">
    <property type="entry name" value="Sperma_CUB_dom_sf"/>
</dbReference>
<feature type="transmembrane region" description="Helical" evidence="3">
    <location>
        <begin position="1150"/>
        <end position="1169"/>
    </location>
</feature>
<dbReference type="GO" id="GO:0016020">
    <property type="term" value="C:membrane"/>
    <property type="evidence" value="ECO:0007669"/>
    <property type="project" value="InterPro"/>
</dbReference>
<dbReference type="Pfam" id="PF13927">
    <property type="entry name" value="Ig_3"/>
    <property type="match status" value="1"/>
</dbReference>
<feature type="domain" description="EGF-like" evidence="6">
    <location>
        <begin position="209"/>
        <end position="247"/>
    </location>
</feature>
<dbReference type="InterPro" id="IPR000742">
    <property type="entry name" value="EGF"/>
</dbReference>
<organism evidence="9">
    <name type="scientific">Lygus hesperus</name>
    <name type="common">Western plant bug</name>
    <dbReference type="NCBI Taxonomy" id="30085"/>
    <lineage>
        <taxon>Eukaryota</taxon>
        <taxon>Metazoa</taxon>
        <taxon>Ecdysozoa</taxon>
        <taxon>Arthropoda</taxon>
        <taxon>Hexapoda</taxon>
        <taxon>Insecta</taxon>
        <taxon>Pterygota</taxon>
        <taxon>Neoptera</taxon>
        <taxon>Paraneoptera</taxon>
        <taxon>Hemiptera</taxon>
        <taxon>Heteroptera</taxon>
        <taxon>Panheteroptera</taxon>
        <taxon>Cimicomorpha</taxon>
        <taxon>Miridae</taxon>
        <taxon>Mirini</taxon>
        <taxon>Lygus</taxon>
    </lineage>
</organism>
<proteinExistence type="predicted"/>
<keyword evidence="3" id="KW-0812">Transmembrane</keyword>
<keyword evidence="3" id="KW-0472">Membrane</keyword>
<dbReference type="GO" id="GO:0007189">
    <property type="term" value="P:adenylate cyclase-activating G protein-coupled receptor signaling pathway"/>
    <property type="evidence" value="ECO:0007669"/>
    <property type="project" value="TreeGrafter"/>
</dbReference>
<feature type="transmembrane region" description="Helical" evidence="3">
    <location>
        <begin position="1175"/>
        <end position="1195"/>
    </location>
</feature>